<organism evidence="2 3">
    <name type="scientific">Dryococelus australis</name>
    <dbReference type="NCBI Taxonomy" id="614101"/>
    <lineage>
        <taxon>Eukaryota</taxon>
        <taxon>Metazoa</taxon>
        <taxon>Ecdysozoa</taxon>
        <taxon>Arthropoda</taxon>
        <taxon>Hexapoda</taxon>
        <taxon>Insecta</taxon>
        <taxon>Pterygota</taxon>
        <taxon>Neoptera</taxon>
        <taxon>Polyneoptera</taxon>
        <taxon>Phasmatodea</taxon>
        <taxon>Verophasmatodea</taxon>
        <taxon>Anareolatae</taxon>
        <taxon>Phasmatidae</taxon>
        <taxon>Eurycanthinae</taxon>
        <taxon>Dryococelus</taxon>
    </lineage>
</organism>
<feature type="non-terminal residue" evidence="2">
    <location>
        <position position="86"/>
    </location>
</feature>
<name>A0ABQ9GIU3_9NEOP</name>
<evidence type="ECO:0000313" key="2">
    <source>
        <dbReference type="EMBL" id="KAJ8871986.1"/>
    </source>
</evidence>
<proteinExistence type="predicted"/>
<protein>
    <submittedName>
        <fullName evidence="2">Uncharacterized protein</fullName>
    </submittedName>
</protein>
<gene>
    <name evidence="2" type="ORF">PR048_028326</name>
</gene>
<accession>A0ABQ9GIU3</accession>
<keyword evidence="3" id="KW-1185">Reference proteome</keyword>
<dbReference type="EMBL" id="JARBHB010000012">
    <property type="protein sequence ID" value="KAJ8871986.1"/>
    <property type="molecule type" value="Genomic_DNA"/>
</dbReference>
<sequence>MIKLLLRSMLGRLSLGYKDFSTIICEVESMINSRPLTHSEYIEDLADDVQEEGETNSLCEVKTRSGRTVKVPMKSRHRRRVKDNSI</sequence>
<feature type="compositionally biased region" description="Basic residues" evidence="1">
    <location>
        <begin position="73"/>
        <end position="86"/>
    </location>
</feature>
<dbReference type="Proteomes" id="UP001159363">
    <property type="component" value="Chromosome 11"/>
</dbReference>
<evidence type="ECO:0000256" key="1">
    <source>
        <dbReference type="SAM" id="MobiDB-lite"/>
    </source>
</evidence>
<comment type="caution">
    <text evidence="2">The sequence shown here is derived from an EMBL/GenBank/DDBJ whole genome shotgun (WGS) entry which is preliminary data.</text>
</comment>
<reference evidence="2 3" key="1">
    <citation type="submission" date="2023-02" db="EMBL/GenBank/DDBJ databases">
        <title>LHISI_Scaffold_Assembly.</title>
        <authorList>
            <person name="Stuart O.P."/>
            <person name="Cleave R."/>
            <person name="Magrath M.J.L."/>
            <person name="Mikheyev A.S."/>
        </authorList>
    </citation>
    <scope>NUCLEOTIDE SEQUENCE [LARGE SCALE GENOMIC DNA]</scope>
    <source>
        <strain evidence="2">Daus_M_001</strain>
        <tissue evidence="2">Leg muscle</tissue>
    </source>
</reference>
<feature type="region of interest" description="Disordered" evidence="1">
    <location>
        <begin position="65"/>
        <end position="86"/>
    </location>
</feature>
<evidence type="ECO:0000313" key="3">
    <source>
        <dbReference type="Proteomes" id="UP001159363"/>
    </source>
</evidence>